<dbReference type="InterPro" id="IPR027417">
    <property type="entry name" value="P-loop_NTPase"/>
</dbReference>
<dbReference type="PANTHER" id="PTHR22683">
    <property type="entry name" value="SPORULATION PROTEIN RELATED"/>
    <property type="match status" value="1"/>
</dbReference>
<dbReference type="RefSeq" id="WP_105941679.1">
    <property type="nucleotide sequence ID" value="NZ_CP027433.1"/>
</dbReference>
<dbReference type="NCBIfam" id="TIGR03925">
    <property type="entry name" value="T7SS_EccC_b"/>
    <property type="match status" value="1"/>
</dbReference>
<dbReference type="PROSITE" id="PS50901">
    <property type="entry name" value="FTSK"/>
    <property type="match status" value="3"/>
</dbReference>
<organism evidence="13 14">
    <name type="scientific">Gordonia iterans</name>
    <dbReference type="NCBI Taxonomy" id="1004901"/>
    <lineage>
        <taxon>Bacteria</taxon>
        <taxon>Bacillati</taxon>
        <taxon>Actinomycetota</taxon>
        <taxon>Actinomycetes</taxon>
        <taxon>Mycobacteriales</taxon>
        <taxon>Gordoniaceae</taxon>
        <taxon>Gordonia</taxon>
    </lineage>
</organism>
<evidence type="ECO:0000256" key="10">
    <source>
        <dbReference type="SAM" id="MobiDB-lite"/>
    </source>
</evidence>
<keyword evidence="6 9" id="KW-0067">ATP-binding</keyword>
<protein>
    <submittedName>
        <fullName evidence="13">Type VII secretion protein EccC</fullName>
    </submittedName>
</protein>
<dbReference type="GO" id="GO:0005886">
    <property type="term" value="C:plasma membrane"/>
    <property type="evidence" value="ECO:0007669"/>
    <property type="project" value="UniProtKB-SubCell"/>
</dbReference>
<dbReference type="InterPro" id="IPR023837">
    <property type="entry name" value="EccCb-like_Actinobacteria"/>
</dbReference>
<dbReference type="InterPro" id="IPR050206">
    <property type="entry name" value="FtsK/SpoIIIE/SftA"/>
</dbReference>
<proteinExistence type="predicted"/>
<feature type="transmembrane region" description="Helical" evidence="11">
    <location>
        <begin position="39"/>
        <end position="60"/>
    </location>
</feature>
<feature type="domain" description="FtsK" evidence="12">
    <location>
        <begin position="807"/>
        <end position="1006"/>
    </location>
</feature>
<dbReference type="Pfam" id="PF01580">
    <property type="entry name" value="FtsK_SpoIIIE"/>
    <property type="match status" value="3"/>
</dbReference>
<dbReference type="OrthoDB" id="9807790at2"/>
<dbReference type="KEGG" id="git:C6V83_06325"/>
<evidence type="ECO:0000256" key="6">
    <source>
        <dbReference type="ARBA" id="ARBA00022840"/>
    </source>
</evidence>
<evidence type="ECO:0000256" key="5">
    <source>
        <dbReference type="ARBA" id="ARBA00022741"/>
    </source>
</evidence>
<keyword evidence="8 11" id="KW-0472">Membrane</keyword>
<feature type="domain" description="FtsK" evidence="12">
    <location>
        <begin position="1107"/>
        <end position="1290"/>
    </location>
</feature>
<dbReference type="NCBIfam" id="TIGR03924">
    <property type="entry name" value="T7SS_EccC_a"/>
    <property type="match status" value="1"/>
</dbReference>
<dbReference type="InterPro" id="IPR023836">
    <property type="entry name" value="EccCa-like_Actinobacteria"/>
</dbReference>
<feature type="binding site" evidence="9">
    <location>
        <begin position="1124"/>
        <end position="1131"/>
    </location>
    <ligand>
        <name>ATP</name>
        <dbReference type="ChEBI" id="CHEBI:30616"/>
    </ligand>
</feature>
<dbReference type="Gene3D" id="3.40.50.300">
    <property type="entry name" value="P-loop containing nucleotide triphosphate hydrolases"/>
    <property type="match status" value="4"/>
</dbReference>
<dbReference type="GO" id="GO:0005524">
    <property type="term" value="F:ATP binding"/>
    <property type="evidence" value="ECO:0007669"/>
    <property type="project" value="UniProtKB-UniRule"/>
</dbReference>
<dbReference type="InterPro" id="IPR003593">
    <property type="entry name" value="AAA+_ATPase"/>
</dbReference>
<gene>
    <name evidence="13" type="ORF">C6V83_06325</name>
</gene>
<name>A0A2S0KE26_9ACTN</name>
<evidence type="ECO:0000313" key="14">
    <source>
        <dbReference type="Proteomes" id="UP000239814"/>
    </source>
</evidence>
<keyword evidence="3 11" id="KW-0812">Transmembrane</keyword>
<dbReference type="GO" id="GO:0003677">
    <property type="term" value="F:DNA binding"/>
    <property type="evidence" value="ECO:0007669"/>
    <property type="project" value="InterPro"/>
</dbReference>
<evidence type="ECO:0000256" key="7">
    <source>
        <dbReference type="ARBA" id="ARBA00022989"/>
    </source>
</evidence>
<feature type="binding site" evidence="9">
    <location>
        <begin position="826"/>
        <end position="833"/>
    </location>
    <ligand>
        <name>ATP</name>
        <dbReference type="ChEBI" id="CHEBI:30616"/>
    </ligand>
</feature>
<dbReference type="EMBL" id="CP027433">
    <property type="protein sequence ID" value="AVL99947.1"/>
    <property type="molecule type" value="Genomic_DNA"/>
</dbReference>
<dbReference type="SMART" id="SM00382">
    <property type="entry name" value="AAA"/>
    <property type="match status" value="3"/>
</dbReference>
<evidence type="ECO:0000256" key="3">
    <source>
        <dbReference type="ARBA" id="ARBA00022692"/>
    </source>
</evidence>
<dbReference type="Proteomes" id="UP000239814">
    <property type="component" value="Chromosome"/>
</dbReference>
<evidence type="ECO:0000256" key="4">
    <source>
        <dbReference type="ARBA" id="ARBA00022737"/>
    </source>
</evidence>
<evidence type="ECO:0000256" key="1">
    <source>
        <dbReference type="ARBA" id="ARBA00004651"/>
    </source>
</evidence>
<comment type="subcellular location">
    <subcellularLocation>
        <location evidence="1">Cell membrane</location>
        <topology evidence="1">Multi-pass membrane protein</topology>
    </subcellularLocation>
</comment>
<feature type="transmembrane region" description="Helical" evidence="11">
    <location>
        <begin position="72"/>
        <end position="92"/>
    </location>
</feature>
<keyword evidence="2" id="KW-1003">Cell membrane</keyword>
<evidence type="ECO:0000259" key="12">
    <source>
        <dbReference type="PROSITE" id="PS50901"/>
    </source>
</evidence>
<dbReference type="PANTHER" id="PTHR22683:SF1">
    <property type="entry name" value="TYPE VII SECRETION SYSTEM PROTEIN ESSC"/>
    <property type="match status" value="1"/>
</dbReference>
<sequence length="1321" mass="140065">MGSTVAFVRRGRPAPPVTPGGELALNAPPELGRAVPQNMLVRLLPVVMVIAVVGMVALMFATGGRGALANPLFLMFPLMMLMSMVGMLASGGRGGPARSAELNEDRKDYLRYLAQTRTQVSRTAAQQRACALWSHPDPSAIAVLLGSCRMWERRPADADFAQVRVGVGTQPLATALLPPEVAPAEDLEPVSASALRRFVQAHAAVRELPTAVSLRSFAAIGLEGSRESVLALARSMIVQLTVLHGPDHLMVAIVTDDPLGPAWDWAKWLPHVGHPSTRDRLGSVRMIYGALEDLETDLAGDLAERGRFARSAPPATARPHLVVLLDGGRRTGDEELAIGAGREGLTLIELDPDPESLAARRGLMLVVEPGSVAARTSVGLETFAVADGLSTARTEALARGLARYRPASSLPVAGLETSRTASDPGLPALLGIPDATTFDPARGWRGRSPSDRLRVPIGYTAEGTPVDLDLKESAHGGMGPHGLCIGATGSGKSEFLRTLVVALIATHSPDELNLVLVDFKGGATFLGLEGVRHVAALITNLEQELAMVDRMADALSGELNRRQELLRSAGNFANVSEYERAREAGAPLDPLPALFVVVDEFSELLSQKPEFADLFVAIGRLGRSLHIHLLLASQRLEEGRLRGLDSHLSYRVGLKTFSANESRTVLGVPDAYHLPSTPGAAYLKSDSGAPVRFSTSFVSGPYRPPCAGKPAAGSGGGRIGAEVLPFTAVRRPLPLDAAEPEEESVAVVPTLLETLVGRVAGHGPSPHQVWLPPLEGAVTLDSLLLSEGGSGALRMPVGVVDRPYDQRRDVLCLDLSGAAGNAAVVGGPQSGKSTALRTLICAAAATHTPQEVAFYCLDFGGGALGALAGLPHVAGVATKSRRDTVRRSFAELKAVLSAREAFFAEHGLESMREYRAGCRDGRWGAGEGVGDDVPRGDLFLVIDGLTSFRTEFESLEDEVNHLVAQGLSYGIHVVVAAARWADIRPAMKDLLGSRLELRLGDPLDSEMGRKPAATVPAGRPGRGITAEGLHLLVALPRVDGVADPETLPAATAAFVADCAEAYQGSFAPRVRLLDTDVSIDLVDELVAAQGYAHGAERSAIGLRESDLRPVFVDFRESPHLLVFGDAESGKTQTLRTLIQGLTRAGSGEEVKFVLVDYRRTMLGLVDGDHLAGYASSAQSAGPMMAQLAEYLRARLPGEDVTADQLASGDWWRGPVVHLVVDDYDLVATAMGNPLQPLLELLGHARDIGFRVILARRSGGIGRALFDQVIAGLRDLSCDVLLLSGDPDEGYIVGRHRMQKLPPGRGELISRARGGEIVQVAR</sequence>
<keyword evidence="7 11" id="KW-1133">Transmembrane helix</keyword>
<feature type="domain" description="FtsK" evidence="12">
    <location>
        <begin position="463"/>
        <end position="663"/>
    </location>
</feature>
<keyword evidence="5 9" id="KW-0547">Nucleotide-binding</keyword>
<keyword evidence="14" id="KW-1185">Reference proteome</keyword>
<reference evidence="13 14" key="1">
    <citation type="submission" date="2018-03" db="EMBL/GenBank/DDBJ databases">
        <title>Characteristics and genome of n-alkane degrading marine bacteria Gordonia iterans isolated from crude oil contaminated in Tae-an, South Korea.</title>
        <authorList>
            <person name="Lee S.-S."/>
            <person name="Kim H."/>
        </authorList>
    </citation>
    <scope>NUCLEOTIDE SEQUENCE [LARGE SCALE GENOMIC DNA]</scope>
    <source>
        <strain evidence="13 14">Co17</strain>
    </source>
</reference>
<feature type="region of interest" description="Disordered" evidence="10">
    <location>
        <begin position="1"/>
        <end position="21"/>
    </location>
</feature>
<evidence type="ECO:0000256" key="11">
    <source>
        <dbReference type="SAM" id="Phobius"/>
    </source>
</evidence>
<dbReference type="SUPFAM" id="SSF52540">
    <property type="entry name" value="P-loop containing nucleoside triphosphate hydrolases"/>
    <property type="match status" value="3"/>
</dbReference>
<feature type="binding site" evidence="9">
    <location>
        <begin position="486"/>
        <end position="493"/>
    </location>
    <ligand>
        <name>ATP</name>
        <dbReference type="ChEBI" id="CHEBI:30616"/>
    </ligand>
</feature>
<accession>A0A2S0KE26</accession>
<evidence type="ECO:0000256" key="9">
    <source>
        <dbReference type="PROSITE-ProRule" id="PRU00289"/>
    </source>
</evidence>
<keyword evidence="4" id="KW-0677">Repeat</keyword>
<evidence type="ECO:0000313" key="13">
    <source>
        <dbReference type="EMBL" id="AVL99947.1"/>
    </source>
</evidence>
<dbReference type="InterPro" id="IPR002543">
    <property type="entry name" value="FtsK_dom"/>
</dbReference>
<evidence type="ECO:0000256" key="2">
    <source>
        <dbReference type="ARBA" id="ARBA00022475"/>
    </source>
</evidence>
<evidence type="ECO:0000256" key="8">
    <source>
        <dbReference type="ARBA" id="ARBA00023136"/>
    </source>
</evidence>